<evidence type="ECO:0008006" key="4">
    <source>
        <dbReference type="Google" id="ProtNLM"/>
    </source>
</evidence>
<keyword evidence="3" id="KW-1185">Reference proteome</keyword>
<dbReference type="EMBL" id="OX459942">
    <property type="protein sequence ID" value="CAI9177077.1"/>
    <property type="molecule type" value="Genomic_DNA"/>
</dbReference>
<organism evidence="2 3">
    <name type="scientific">Rangifer tarandus platyrhynchus</name>
    <name type="common">Svalbard reindeer</name>
    <dbReference type="NCBI Taxonomy" id="3082113"/>
    <lineage>
        <taxon>Eukaryota</taxon>
        <taxon>Metazoa</taxon>
        <taxon>Chordata</taxon>
        <taxon>Craniata</taxon>
        <taxon>Vertebrata</taxon>
        <taxon>Euteleostomi</taxon>
        <taxon>Mammalia</taxon>
        <taxon>Eutheria</taxon>
        <taxon>Laurasiatheria</taxon>
        <taxon>Artiodactyla</taxon>
        <taxon>Ruminantia</taxon>
        <taxon>Pecora</taxon>
        <taxon>Cervidae</taxon>
        <taxon>Odocoileinae</taxon>
        <taxon>Rangifer</taxon>
    </lineage>
</organism>
<evidence type="ECO:0000256" key="1">
    <source>
        <dbReference type="SAM" id="MobiDB-lite"/>
    </source>
</evidence>
<reference evidence="2" key="1">
    <citation type="submission" date="2023-04" db="EMBL/GenBank/DDBJ databases">
        <authorList>
            <consortium name="ELIXIR-Norway"/>
        </authorList>
    </citation>
    <scope>NUCLEOTIDE SEQUENCE [LARGE SCALE GENOMIC DNA]</scope>
</reference>
<accession>A0ABN8ZSY9</accession>
<gene>
    <name evidence="2" type="ORF">MRATA1EN1_LOCUS26039</name>
</gene>
<feature type="compositionally biased region" description="Pro residues" evidence="1">
    <location>
        <begin position="36"/>
        <end position="48"/>
    </location>
</feature>
<proteinExistence type="predicted"/>
<feature type="region of interest" description="Disordered" evidence="1">
    <location>
        <begin position="30"/>
        <end position="56"/>
    </location>
</feature>
<evidence type="ECO:0000313" key="3">
    <source>
        <dbReference type="Proteomes" id="UP001176941"/>
    </source>
</evidence>
<name>A0ABN8ZSY9_RANTA</name>
<dbReference type="Proteomes" id="UP001176941">
    <property type="component" value="Chromosome 6"/>
</dbReference>
<protein>
    <recommendedName>
        <fullName evidence="4">Secreted protein</fullName>
    </recommendedName>
</protein>
<evidence type="ECO:0000313" key="2">
    <source>
        <dbReference type="EMBL" id="CAI9177077.1"/>
    </source>
</evidence>
<sequence>MQETGGGGFLLPPRRLRRLLLLLCLPRDGEWRRRSSPPPDPGGVPSPPHRGSLTSTFQEGVATQQLQARGLVARPAEPLKAEAARRCHGLSFVGQRDCRGLGHPGATS</sequence>